<dbReference type="EMBL" id="UFVS01000001">
    <property type="protein sequence ID" value="SUX44485.1"/>
    <property type="molecule type" value="Genomic_DNA"/>
</dbReference>
<name>A0A381FD53_9FLAO</name>
<dbReference type="AlphaFoldDB" id="A0A381FD53"/>
<evidence type="ECO:0000313" key="3">
    <source>
        <dbReference type="Proteomes" id="UP000185725"/>
    </source>
</evidence>
<sequence>MKKLDVEHYFYIYTVRKEMQEKGITNPNENVKKFTSELVEILEIMPLDEEIILKERGFYDSKENLLIKFPNLEN</sequence>
<dbReference type="GeneID" id="303673967"/>
<evidence type="ECO:0000313" key="1">
    <source>
        <dbReference type="EMBL" id="SIQ24171.1"/>
    </source>
</evidence>
<dbReference type="OrthoDB" id="6993559at2"/>
<dbReference type="RefSeq" id="WP_076559300.1">
    <property type="nucleotide sequence ID" value="NZ_CP033929.1"/>
</dbReference>
<dbReference type="EMBL" id="FTMF01000003">
    <property type="protein sequence ID" value="SIQ24171.1"/>
    <property type="molecule type" value="Genomic_DNA"/>
</dbReference>
<dbReference type="KEGG" id="cil:EG358_09690"/>
<dbReference type="Proteomes" id="UP000185725">
    <property type="component" value="Unassembled WGS sequence"/>
</dbReference>
<evidence type="ECO:0000313" key="4">
    <source>
        <dbReference type="Proteomes" id="UP000255231"/>
    </source>
</evidence>
<protein>
    <submittedName>
        <fullName evidence="2">Uncharacterized protein</fullName>
    </submittedName>
</protein>
<reference evidence="2 4" key="2">
    <citation type="submission" date="2018-06" db="EMBL/GenBank/DDBJ databases">
        <authorList>
            <consortium name="Pathogen Informatics"/>
            <person name="Doyle S."/>
        </authorList>
    </citation>
    <scope>NUCLEOTIDE SEQUENCE [LARGE SCALE GENOMIC DNA]</scope>
    <source>
        <strain evidence="2 4">NCTC13560</strain>
    </source>
</reference>
<organism evidence="2 4">
    <name type="scientific">Chryseobacterium indoltheticum</name>
    <dbReference type="NCBI Taxonomy" id="254"/>
    <lineage>
        <taxon>Bacteria</taxon>
        <taxon>Pseudomonadati</taxon>
        <taxon>Bacteroidota</taxon>
        <taxon>Flavobacteriia</taxon>
        <taxon>Flavobacteriales</taxon>
        <taxon>Weeksellaceae</taxon>
        <taxon>Chryseobacterium group</taxon>
        <taxon>Chryseobacterium</taxon>
    </lineage>
</organism>
<gene>
    <name evidence="2" type="ORF">NCTC13560_02560</name>
    <name evidence="1" type="ORF">SAMN05421682_103278</name>
</gene>
<evidence type="ECO:0000313" key="2">
    <source>
        <dbReference type="EMBL" id="SUX44485.1"/>
    </source>
</evidence>
<dbReference type="Proteomes" id="UP000255231">
    <property type="component" value="Unassembled WGS sequence"/>
</dbReference>
<accession>A0A381FD53</accession>
<proteinExistence type="predicted"/>
<reference evidence="1 3" key="1">
    <citation type="submission" date="2017-01" db="EMBL/GenBank/DDBJ databases">
        <authorList>
            <person name="Varghese N."/>
            <person name="Submissions S."/>
        </authorList>
    </citation>
    <scope>NUCLEOTIDE SEQUENCE [LARGE SCALE GENOMIC DNA]</scope>
    <source>
        <strain evidence="1 3">ATCC 27950</strain>
    </source>
</reference>
<keyword evidence="3" id="KW-1185">Reference proteome</keyword>